<accession>A0A9W5YAX2</accession>
<gene>
    <name evidence="1" type="ORF">SH1V18_25970</name>
</gene>
<keyword evidence="2" id="KW-1185">Reference proteome</keyword>
<sequence length="195" mass="23423">MFKKIESINKYRITLIILIICIITLVSSISKTKNLERSQLNLFCRNFYVYDEISNYIRSIKQNNIAQQIYYLTQIDDEIFNSYRIYSASDFIKNMDSHKYIYHFILCLQLYIHILEDQYFNNKNELLDFDKITIHLYEISLLIKDFHGRKGDFDALHNTIVEYPDIYHDNAISDIYLRVLDGETIEIEDVEIPYK</sequence>
<evidence type="ECO:0000313" key="1">
    <source>
        <dbReference type="EMBL" id="GKX30117.1"/>
    </source>
</evidence>
<dbReference type="AlphaFoldDB" id="A0A9W5YAX2"/>
<name>A0A9W5YAX2_9FIRM</name>
<dbReference type="Proteomes" id="UP001144256">
    <property type="component" value="Unassembled WGS sequence"/>
</dbReference>
<protein>
    <submittedName>
        <fullName evidence="1">Uncharacterized protein</fullName>
    </submittedName>
</protein>
<dbReference type="EMBL" id="BRLB01000007">
    <property type="protein sequence ID" value="GKX30117.1"/>
    <property type="molecule type" value="Genomic_DNA"/>
</dbReference>
<evidence type="ECO:0000313" key="2">
    <source>
        <dbReference type="Proteomes" id="UP001144256"/>
    </source>
</evidence>
<comment type="caution">
    <text evidence="1">The sequence shown here is derived from an EMBL/GenBank/DDBJ whole genome shotgun (WGS) entry which is preliminary data.</text>
</comment>
<proteinExistence type="predicted"/>
<dbReference type="RefSeq" id="WP_281816021.1">
    <property type="nucleotide sequence ID" value="NZ_BRLB01000007.1"/>
</dbReference>
<reference evidence="1" key="1">
    <citation type="submission" date="2022-06" db="EMBL/GenBank/DDBJ databases">
        <title>Vallitalea longa sp. nov., an anaerobic bacterium isolated from marine sediment.</title>
        <authorList>
            <person name="Hirano S."/>
            <person name="Terahara T."/>
            <person name="Mori K."/>
            <person name="Hamada M."/>
            <person name="Matsumoto R."/>
            <person name="Kobayashi T."/>
        </authorList>
    </citation>
    <scope>NUCLEOTIDE SEQUENCE</scope>
    <source>
        <strain evidence="1">SH18-1</strain>
    </source>
</reference>
<organism evidence="1 2">
    <name type="scientific">Vallitalea longa</name>
    <dbReference type="NCBI Taxonomy" id="2936439"/>
    <lineage>
        <taxon>Bacteria</taxon>
        <taxon>Bacillati</taxon>
        <taxon>Bacillota</taxon>
        <taxon>Clostridia</taxon>
        <taxon>Lachnospirales</taxon>
        <taxon>Vallitaleaceae</taxon>
        <taxon>Vallitalea</taxon>
    </lineage>
</organism>